<dbReference type="Pfam" id="PF01195">
    <property type="entry name" value="Pept_tRNA_hydro"/>
    <property type="match status" value="1"/>
</dbReference>
<dbReference type="CDD" id="cd00462">
    <property type="entry name" value="PTH"/>
    <property type="match status" value="1"/>
</dbReference>
<keyword evidence="7" id="KW-0963">Cytoplasm</keyword>
<keyword evidence="11" id="KW-1185">Reference proteome</keyword>
<dbReference type="EC" id="3.1.1.29" evidence="1 7"/>
<dbReference type="PANTHER" id="PTHR17224">
    <property type="entry name" value="PEPTIDYL-TRNA HYDROLASE"/>
    <property type="match status" value="1"/>
</dbReference>
<dbReference type="FunFam" id="3.40.50.1470:FF:000001">
    <property type="entry name" value="Peptidyl-tRNA hydrolase"/>
    <property type="match status" value="1"/>
</dbReference>
<organism evidence="10 11">
    <name type="scientific">Ancylomarina longa</name>
    <dbReference type="NCBI Taxonomy" id="2487017"/>
    <lineage>
        <taxon>Bacteria</taxon>
        <taxon>Pseudomonadati</taxon>
        <taxon>Bacteroidota</taxon>
        <taxon>Bacteroidia</taxon>
        <taxon>Marinilabiliales</taxon>
        <taxon>Marinifilaceae</taxon>
        <taxon>Ancylomarina</taxon>
    </lineage>
</organism>
<feature type="binding site" evidence="7">
    <location>
        <position position="112"/>
    </location>
    <ligand>
        <name>tRNA</name>
        <dbReference type="ChEBI" id="CHEBI:17843"/>
    </ligand>
</feature>
<comment type="subcellular location">
    <subcellularLocation>
        <location evidence="7">Cytoplasm</location>
    </subcellularLocation>
</comment>
<keyword evidence="4 7" id="KW-0694">RNA-binding</keyword>
<keyword evidence="2 7" id="KW-0820">tRNA-binding</keyword>
<evidence type="ECO:0000256" key="3">
    <source>
        <dbReference type="ARBA" id="ARBA00022801"/>
    </source>
</evidence>
<evidence type="ECO:0000256" key="8">
    <source>
        <dbReference type="RuleBase" id="RU000673"/>
    </source>
</evidence>
<dbReference type="GO" id="GO:0006515">
    <property type="term" value="P:protein quality control for misfolded or incompletely synthesized proteins"/>
    <property type="evidence" value="ECO:0007669"/>
    <property type="project" value="UniProtKB-UniRule"/>
</dbReference>
<dbReference type="GO" id="GO:0005737">
    <property type="term" value="C:cytoplasm"/>
    <property type="evidence" value="ECO:0007669"/>
    <property type="project" value="UniProtKB-SubCell"/>
</dbReference>
<evidence type="ECO:0000256" key="5">
    <source>
        <dbReference type="ARBA" id="ARBA00038063"/>
    </source>
</evidence>
<sequence>MKYLIVGLGNIGAEYQNTRHNIGFSILDALAESASIEFKDARYGAMAEYKFKGRTYILVKPSTYMNLSGKAVNYWLQKEKIPVEHMMVLVDDLALPFGTLRLRSKGSDAGHNGLKHINQTLGHQNYARLRFGIGADFQKGQQVNYVLSKWGEEEIKLLPDLFKTCINMIKGMSTIGIQRTMTAYNTKKAAK</sequence>
<dbReference type="SUPFAM" id="SSF53178">
    <property type="entry name" value="Peptidyl-tRNA hydrolase-like"/>
    <property type="match status" value="1"/>
</dbReference>
<feature type="binding site" evidence="7">
    <location>
        <position position="64"/>
    </location>
    <ligand>
        <name>tRNA</name>
        <dbReference type="ChEBI" id="CHEBI:17843"/>
    </ligand>
</feature>
<dbReference type="PROSITE" id="PS01195">
    <property type="entry name" value="PEPT_TRNA_HYDROL_1"/>
    <property type="match status" value="1"/>
</dbReference>
<dbReference type="AlphaFoldDB" id="A0A434AFP3"/>
<proteinExistence type="inferred from homology"/>
<reference evidence="10 11" key="1">
    <citation type="submission" date="2018-11" db="EMBL/GenBank/DDBJ databases">
        <title>Parancylomarina longa gen. nov., sp. nov., isolated from sediments of southern Okinawa.</title>
        <authorList>
            <person name="Fu T."/>
        </authorList>
    </citation>
    <scope>NUCLEOTIDE SEQUENCE [LARGE SCALE GENOMIC DNA]</scope>
    <source>
        <strain evidence="10 11">T3-2 S1-C</strain>
    </source>
</reference>
<protein>
    <recommendedName>
        <fullName evidence="6 7">Peptidyl-tRNA hydrolase</fullName>
        <shortName evidence="7">Pth</shortName>
        <ecNumber evidence="1 7">3.1.1.29</ecNumber>
    </recommendedName>
</protein>
<dbReference type="NCBIfam" id="TIGR00447">
    <property type="entry name" value="pth"/>
    <property type="match status" value="1"/>
</dbReference>
<evidence type="ECO:0000256" key="7">
    <source>
        <dbReference type="HAMAP-Rule" id="MF_00083"/>
    </source>
</evidence>
<name>A0A434AFP3_9BACT</name>
<comment type="caution">
    <text evidence="10">The sequence shown here is derived from an EMBL/GenBank/DDBJ whole genome shotgun (WGS) entry which is preliminary data.</text>
</comment>
<dbReference type="EMBL" id="RJJX01000026">
    <property type="protein sequence ID" value="RUT73221.1"/>
    <property type="molecule type" value="Genomic_DNA"/>
</dbReference>
<dbReference type="InterPro" id="IPR001328">
    <property type="entry name" value="Pept_tRNA_hydro"/>
</dbReference>
<comment type="subunit">
    <text evidence="7">Monomer.</text>
</comment>
<dbReference type="Gene3D" id="3.40.50.1470">
    <property type="entry name" value="Peptidyl-tRNA hydrolase"/>
    <property type="match status" value="1"/>
</dbReference>
<comment type="similarity">
    <text evidence="5 7 9">Belongs to the PTH family.</text>
</comment>
<evidence type="ECO:0000256" key="1">
    <source>
        <dbReference type="ARBA" id="ARBA00013260"/>
    </source>
</evidence>
<dbReference type="OrthoDB" id="9800507at2"/>
<feature type="active site" description="Proton acceptor" evidence="7">
    <location>
        <position position="20"/>
    </location>
</feature>
<feature type="site" description="Stabilizes the basic form of H active site to accept a proton" evidence="7">
    <location>
        <position position="91"/>
    </location>
</feature>
<dbReference type="PANTHER" id="PTHR17224:SF1">
    <property type="entry name" value="PEPTIDYL-TRNA HYDROLASE"/>
    <property type="match status" value="1"/>
</dbReference>
<feature type="binding site" evidence="7">
    <location>
        <position position="15"/>
    </location>
    <ligand>
        <name>tRNA</name>
        <dbReference type="ChEBI" id="CHEBI:17843"/>
    </ligand>
</feature>
<evidence type="ECO:0000256" key="2">
    <source>
        <dbReference type="ARBA" id="ARBA00022555"/>
    </source>
</evidence>
<comment type="function">
    <text evidence="7">Hydrolyzes ribosome-free peptidyl-tRNAs (with 1 or more amino acids incorporated), which drop off the ribosome during protein synthesis, or as a result of ribosome stalling.</text>
</comment>
<dbReference type="GO" id="GO:0004045">
    <property type="term" value="F:peptidyl-tRNA hydrolase activity"/>
    <property type="evidence" value="ECO:0007669"/>
    <property type="project" value="UniProtKB-UniRule"/>
</dbReference>
<dbReference type="GO" id="GO:0072344">
    <property type="term" value="P:rescue of stalled ribosome"/>
    <property type="evidence" value="ECO:0007669"/>
    <property type="project" value="UniProtKB-UniRule"/>
</dbReference>
<evidence type="ECO:0000256" key="4">
    <source>
        <dbReference type="ARBA" id="ARBA00022884"/>
    </source>
</evidence>
<dbReference type="InterPro" id="IPR036416">
    <property type="entry name" value="Pept_tRNA_hydro_sf"/>
</dbReference>
<evidence type="ECO:0000313" key="11">
    <source>
        <dbReference type="Proteomes" id="UP000282985"/>
    </source>
</evidence>
<dbReference type="Proteomes" id="UP000282985">
    <property type="component" value="Unassembled WGS sequence"/>
</dbReference>
<comment type="catalytic activity">
    <reaction evidence="7 8">
        <text>an N-acyl-L-alpha-aminoacyl-tRNA + H2O = an N-acyl-L-amino acid + a tRNA + H(+)</text>
        <dbReference type="Rhea" id="RHEA:54448"/>
        <dbReference type="Rhea" id="RHEA-COMP:10123"/>
        <dbReference type="Rhea" id="RHEA-COMP:13883"/>
        <dbReference type="ChEBI" id="CHEBI:15377"/>
        <dbReference type="ChEBI" id="CHEBI:15378"/>
        <dbReference type="ChEBI" id="CHEBI:59874"/>
        <dbReference type="ChEBI" id="CHEBI:78442"/>
        <dbReference type="ChEBI" id="CHEBI:138191"/>
        <dbReference type="EC" id="3.1.1.29"/>
    </reaction>
</comment>
<evidence type="ECO:0000256" key="6">
    <source>
        <dbReference type="ARBA" id="ARBA00050038"/>
    </source>
</evidence>
<dbReference type="InterPro" id="IPR018171">
    <property type="entry name" value="Pept_tRNA_hydro_CS"/>
</dbReference>
<feature type="site" description="Discriminates between blocked and unblocked aminoacyl-tRNA" evidence="7">
    <location>
        <position position="10"/>
    </location>
</feature>
<keyword evidence="3 7" id="KW-0378">Hydrolase</keyword>
<comment type="function">
    <text evidence="7">Catalyzes the release of premature peptidyl moieties from peptidyl-tRNA molecules trapped in stalled 50S ribosomal subunits, and thus maintains levels of free tRNAs and 50S ribosomes.</text>
</comment>
<evidence type="ECO:0000256" key="9">
    <source>
        <dbReference type="RuleBase" id="RU004320"/>
    </source>
</evidence>
<evidence type="ECO:0000313" key="10">
    <source>
        <dbReference type="EMBL" id="RUT73221.1"/>
    </source>
</evidence>
<feature type="binding site" evidence="7">
    <location>
        <position position="66"/>
    </location>
    <ligand>
        <name>tRNA</name>
        <dbReference type="ChEBI" id="CHEBI:17843"/>
    </ligand>
</feature>
<accession>A0A434AFP3</accession>
<dbReference type="HAMAP" id="MF_00083">
    <property type="entry name" value="Pept_tRNA_hydro_bact"/>
    <property type="match status" value="1"/>
</dbReference>
<dbReference type="GO" id="GO:0000049">
    <property type="term" value="F:tRNA binding"/>
    <property type="evidence" value="ECO:0007669"/>
    <property type="project" value="UniProtKB-UniRule"/>
</dbReference>
<gene>
    <name evidence="7" type="primary">pth</name>
    <name evidence="10" type="ORF">DLK05_14585</name>
</gene>